<dbReference type="Pfam" id="PF00480">
    <property type="entry name" value="ROK"/>
    <property type="match status" value="1"/>
</dbReference>
<dbReference type="InterPro" id="IPR036388">
    <property type="entry name" value="WH-like_DNA-bd_sf"/>
</dbReference>
<comment type="caution">
    <text evidence="2">The sequence shown here is derived from an EMBL/GenBank/DDBJ whole genome shotgun (WGS) entry which is preliminary data.</text>
</comment>
<dbReference type="InterPro" id="IPR000600">
    <property type="entry name" value="ROK"/>
</dbReference>
<evidence type="ECO:0000256" key="1">
    <source>
        <dbReference type="ARBA" id="ARBA00006479"/>
    </source>
</evidence>
<gene>
    <name evidence="2" type="ORF">FPZ12_016160</name>
</gene>
<dbReference type="PANTHER" id="PTHR18964">
    <property type="entry name" value="ROK (REPRESSOR, ORF, KINASE) FAMILY"/>
    <property type="match status" value="1"/>
</dbReference>
<comment type="similarity">
    <text evidence="1">Belongs to the ROK (NagC/XylR) family.</text>
</comment>
<keyword evidence="3" id="KW-1185">Reference proteome</keyword>
<dbReference type="OrthoDB" id="3189808at2"/>
<dbReference type="AlphaFoldDB" id="A0A5N0V4G7"/>
<dbReference type="Gene3D" id="3.30.420.40">
    <property type="match status" value="2"/>
</dbReference>
<dbReference type="InterPro" id="IPR043129">
    <property type="entry name" value="ATPase_NBD"/>
</dbReference>
<evidence type="ECO:0000313" key="3">
    <source>
        <dbReference type="Proteomes" id="UP000319769"/>
    </source>
</evidence>
<dbReference type="Gene3D" id="1.10.10.10">
    <property type="entry name" value="Winged helix-like DNA-binding domain superfamily/Winged helix DNA-binding domain"/>
    <property type="match status" value="1"/>
</dbReference>
<dbReference type="EMBL" id="VMNW02000020">
    <property type="protein sequence ID" value="KAA9160684.1"/>
    <property type="molecule type" value="Genomic_DNA"/>
</dbReference>
<proteinExistence type="inferred from homology"/>
<dbReference type="RefSeq" id="WP_144752418.1">
    <property type="nucleotide sequence ID" value="NZ_VMNW02000020.1"/>
</dbReference>
<organism evidence="2 3">
    <name type="scientific">Amycolatopsis acidicola</name>
    <dbReference type="NCBI Taxonomy" id="2596893"/>
    <lineage>
        <taxon>Bacteria</taxon>
        <taxon>Bacillati</taxon>
        <taxon>Actinomycetota</taxon>
        <taxon>Actinomycetes</taxon>
        <taxon>Pseudonocardiales</taxon>
        <taxon>Pseudonocardiaceae</taxon>
        <taxon>Amycolatopsis</taxon>
    </lineage>
</organism>
<protein>
    <submittedName>
        <fullName evidence="2">ROK family protein</fullName>
    </submittedName>
</protein>
<dbReference type="PANTHER" id="PTHR18964:SF173">
    <property type="entry name" value="GLUCOKINASE"/>
    <property type="match status" value="1"/>
</dbReference>
<sequence length="422" mass="44815">MSAKVTSLRAPDELTTRVVNLVRAGQATTRRELMRVTGLGRTAVEDRVDQAILAGILADDEYAGSTGGRPSRRLRFRGDRGRIHAVDIGGAHISMAITDLSSRVLGRRTVASDLRIGPEATLTVVRDSLASLAAELGDPRDPWAVVVGFPGPVDADRRRSLTSALDMPGWLEFDIPGWFAGYTAVPVWVENDLNLLARQVWEHSPQDADHSDMFLVKVSNGIGMAMLSGGRVHRGRFGRAGGIGHSVVVTGENAAPCICGQTGCLETVAAGWGLVRDATEAARDGQTRALSARLAEAGRLTVQDVIEGAREFDPVSVALLQRSASKLGEALANFATGFDPGIVYLCGVLPDVGDYYQATVRRALLQRSFQASATSVKVLHHPIAADEGVSAAAGLALQELFRADDSALWFERATTAAPTSAA</sequence>
<accession>A0A5N0V4G7</accession>
<name>A0A5N0V4G7_9PSEU</name>
<evidence type="ECO:0000313" key="2">
    <source>
        <dbReference type="EMBL" id="KAA9160684.1"/>
    </source>
</evidence>
<reference evidence="2" key="1">
    <citation type="submission" date="2019-09" db="EMBL/GenBank/DDBJ databases">
        <authorList>
            <person name="Teo W.F.A."/>
            <person name="Duangmal K."/>
        </authorList>
    </citation>
    <scope>NUCLEOTIDE SEQUENCE [LARGE SCALE GENOMIC DNA]</scope>
    <source>
        <strain evidence="2">K81G1</strain>
    </source>
</reference>
<dbReference type="SUPFAM" id="SSF53067">
    <property type="entry name" value="Actin-like ATPase domain"/>
    <property type="match status" value="1"/>
</dbReference>
<dbReference type="Proteomes" id="UP000319769">
    <property type="component" value="Unassembled WGS sequence"/>
</dbReference>